<accession>A0ABQ8T7P9</accession>
<gene>
    <name evidence="2" type="ORF">ANN_11578</name>
</gene>
<proteinExistence type="predicted"/>
<keyword evidence="1" id="KW-1133">Transmembrane helix</keyword>
<comment type="caution">
    <text evidence="2">The sequence shown here is derived from an EMBL/GenBank/DDBJ whole genome shotgun (WGS) entry which is preliminary data.</text>
</comment>
<dbReference type="Pfam" id="PF02995">
    <property type="entry name" value="DUF229"/>
    <property type="match status" value="2"/>
</dbReference>
<feature type="non-terminal residue" evidence="2">
    <location>
        <position position="539"/>
    </location>
</feature>
<dbReference type="PANTHER" id="PTHR10974">
    <property type="entry name" value="FI08016P-RELATED"/>
    <property type="match status" value="1"/>
</dbReference>
<protein>
    <submittedName>
        <fullName evidence="2">Uncharacterized protein</fullName>
    </submittedName>
</protein>
<feature type="transmembrane region" description="Helical" evidence="1">
    <location>
        <begin position="85"/>
        <end position="105"/>
    </location>
</feature>
<organism evidence="2 3">
    <name type="scientific">Periplaneta americana</name>
    <name type="common">American cockroach</name>
    <name type="synonym">Blatta americana</name>
    <dbReference type="NCBI Taxonomy" id="6978"/>
    <lineage>
        <taxon>Eukaryota</taxon>
        <taxon>Metazoa</taxon>
        <taxon>Ecdysozoa</taxon>
        <taxon>Arthropoda</taxon>
        <taxon>Hexapoda</taxon>
        <taxon>Insecta</taxon>
        <taxon>Pterygota</taxon>
        <taxon>Neoptera</taxon>
        <taxon>Polyneoptera</taxon>
        <taxon>Dictyoptera</taxon>
        <taxon>Blattodea</taxon>
        <taxon>Blattoidea</taxon>
        <taxon>Blattidae</taxon>
        <taxon>Blattinae</taxon>
        <taxon>Periplaneta</taxon>
    </lineage>
</organism>
<keyword evidence="3" id="KW-1185">Reference proteome</keyword>
<dbReference type="InterPro" id="IPR004245">
    <property type="entry name" value="DUF229"/>
</dbReference>
<dbReference type="EMBL" id="JAJSOF020000015">
    <property type="protein sequence ID" value="KAJ4441720.1"/>
    <property type="molecule type" value="Genomic_DNA"/>
</dbReference>
<reference evidence="2 3" key="1">
    <citation type="journal article" date="2022" name="Allergy">
        <title>Genome assembly and annotation of Periplaneta americana reveal a comprehensive cockroach allergen profile.</title>
        <authorList>
            <person name="Wang L."/>
            <person name="Xiong Q."/>
            <person name="Saelim N."/>
            <person name="Wang L."/>
            <person name="Nong W."/>
            <person name="Wan A.T."/>
            <person name="Shi M."/>
            <person name="Liu X."/>
            <person name="Cao Q."/>
            <person name="Hui J.H.L."/>
            <person name="Sookrung N."/>
            <person name="Leung T.F."/>
            <person name="Tungtrongchitr A."/>
            <person name="Tsui S.K.W."/>
        </authorList>
    </citation>
    <scope>NUCLEOTIDE SEQUENCE [LARGE SCALE GENOMIC DNA]</scope>
    <source>
        <strain evidence="2">PWHHKU_190912</strain>
    </source>
</reference>
<sequence>MGGERKTRPRKGFGMKETDYVSSKLVGHLSHSGLHCFTEGALEKGKRGNLLGTTYAREGNVVSLRPSERNPVQEIKSMIKMKSKIRISTVGYIGLVLFGAILYILNFGVDIRYHIYTLMSDKTLPIMKSDFVVDTIGCRIPDLDPFDPIVQKFINEEKPLKCHEKHQLLVDSNLTSLFIVKSALPFFNISDLDQLDCCYQPFWRYADNCTSFKESVSIQEEFVKVLCSVDSRNIYTNYHAFIPLKPEVEKRCKEARENSSTEEKERVSVLLVGMDAVSRMNFHRQLPKILKILQNMKAIELLGYNKVGDNTFPNLVPVLSGLSEKELKDVCWPNKTPYSMSAIGDHGIRWGVFVKPIRDDWKKDFHLCFLFFLSGSETNILLLVLIYEKIHHHLTTPFDMYETLIDLLNLDQIEMESIQKRSTEFDNSKQKPRGISLFLPVPKSRTCSEAGIEPHWCTCQRSEVLSVEDSIIKKMSSALVEHLNALLKPYGECSQLQVEDIKSASVQFPLQHLYNETKDGGLKDYVIVIQTTPGGALFE</sequence>
<keyword evidence="1" id="KW-0472">Membrane</keyword>
<dbReference type="PANTHER" id="PTHR10974:SF1">
    <property type="entry name" value="FI08016P-RELATED"/>
    <property type="match status" value="1"/>
</dbReference>
<keyword evidence="1" id="KW-0812">Transmembrane</keyword>
<evidence type="ECO:0000313" key="2">
    <source>
        <dbReference type="EMBL" id="KAJ4441720.1"/>
    </source>
</evidence>
<dbReference type="Proteomes" id="UP001148838">
    <property type="component" value="Unassembled WGS sequence"/>
</dbReference>
<name>A0ABQ8T7P9_PERAM</name>
<evidence type="ECO:0000313" key="3">
    <source>
        <dbReference type="Proteomes" id="UP001148838"/>
    </source>
</evidence>
<evidence type="ECO:0000256" key="1">
    <source>
        <dbReference type="SAM" id="Phobius"/>
    </source>
</evidence>